<proteinExistence type="predicted"/>
<dbReference type="InterPro" id="IPR012312">
    <property type="entry name" value="Hemerythrin-like"/>
</dbReference>
<organism evidence="2 3">
    <name type="scientific">Parafrankia colletiae</name>
    <dbReference type="NCBI Taxonomy" id="573497"/>
    <lineage>
        <taxon>Bacteria</taxon>
        <taxon>Bacillati</taxon>
        <taxon>Actinomycetota</taxon>
        <taxon>Actinomycetes</taxon>
        <taxon>Frankiales</taxon>
        <taxon>Frankiaceae</taxon>
        <taxon>Parafrankia</taxon>
    </lineage>
</organism>
<dbReference type="Proteomes" id="UP000179627">
    <property type="component" value="Unassembled WGS sequence"/>
</dbReference>
<dbReference type="EMBL" id="MBLM01000003">
    <property type="protein sequence ID" value="OHV45902.1"/>
    <property type="molecule type" value="Genomic_DNA"/>
</dbReference>
<name>A0A1S1RKW5_9ACTN</name>
<dbReference type="Pfam" id="PF01814">
    <property type="entry name" value="Hemerythrin"/>
    <property type="match status" value="1"/>
</dbReference>
<evidence type="ECO:0000313" key="2">
    <source>
        <dbReference type="EMBL" id="OHV45902.1"/>
    </source>
</evidence>
<dbReference type="Gene3D" id="1.20.120.520">
    <property type="entry name" value="nmb1532 protein domain like"/>
    <property type="match status" value="1"/>
</dbReference>
<dbReference type="AlphaFoldDB" id="A0A1S1RKW5"/>
<evidence type="ECO:0000259" key="1">
    <source>
        <dbReference type="Pfam" id="PF01814"/>
    </source>
</evidence>
<comment type="caution">
    <text evidence="2">The sequence shown here is derived from an EMBL/GenBank/DDBJ whole genome shotgun (WGS) entry which is preliminary data.</text>
</comment>
<evidence type="ECO:0000313" key="3">
    <source>
        <dbReference type="Proteomes" id="UP000179627"/>
    </source>
</evidence>
<dbReference type="CDD" id="cd12108">
    <property type="entry name" value="Hr-like"/>
    <property type="match status" value="1"/>
</dbReference>
<gene>
    <name evidence="2" type="ORF">CC117_09035</name>
</gene>
<sequence>MREPDVVDVLTADHTRIERWFRDYERTPSAVERRRLITNIIIELVRHAEAEEMYVYPRARLVLPNGHTIVDREIAEHAEAERIMSRLDRMKPMDAGFDPLARELMRVVRGHVREEEKGWFPVLRRLMPLQDRRRLAELVEGAKVVAPTRPHPGAPNRPPLNVLVGVGTGVADRARDLLSGRRQR</sequence>
<accession>A0A1S1RKW5</accession>
<reference evidence="3" key="1">
    <citation type="submission" date="2016-07" db="EMBL/GenBank/DDBJ databases">
        <title>Sequence Frankia sp. strain CcI1.17.</title>
        <authorList>
            <person name="Ghodhbane-Gtari F."/>
            <person name="Swanson E."/>
            <person name="Gueddou A."/>
            <person name="Morris K."/>
            <person name="Hezbri K."/>
            <person name="Ktari A."/>
            <person name="Nouioui I."/>
            <person name="Abebe-Akele F."/>
            <person name="Simpson S."/>
            <person name="Thomas K."/>
            <person name="Gtari M."/>
            <person name="Tisa L.S."/>
            <person name="Hurst S."/>
        </authorList>
    </citation>
    <scope>NUCLEOTIDE SEQUENCE [LARGE SCALE GENOMIC DNA]</scope>
    <source>
        <strain evidence="3">Cc1.17</strain>
    </source>
</reference>
<dbReference type="RefSeq" id="WP_071082147.1">
    <property type="nucleotide sequence ID" value="NZ_MBLM01000003.1"/>
</dbReference>
<dbReference type="PANTHER" id="PTHR35585">
    <property type="entry name" value="HHE DOMAIN PROTEIN (AFU_ORTHOLOGUE AFUA_4G00730)"/>
    <property type="match status" value="1"/>
</dbReference>
<dbReference type="PANTHER" id="PTHR35585:SF1">
    <property type="entry name" value="HHE DOMAIN PROTEIN (AFU_ORTHOLOGUE AFUA_4G00730)"/>
    <property type="match status" value="1"/>
</dbReference>
<protein>
    <submittedName>
        <fullName evidence="2">Hemerythrin</fullName>
    </submittedName>
</protein>
<feature type="domain" description="Hemerythrin-like" evidence="1">
    <location>
        <begin position="6"/>
        <end position="123"/>
    </location>
</feature>
<keyword evidence="3" id="KW-1185">Reference proteome</keyword>
<dbReference type="OrthoDB" id="9793637at2"/>